<dbReference type="Pfam" id="PF00149">
    <property type="entry name" value="Metallophos"/>
    <property type="match status" value="1"/>
</dbReference>
<evidence type="ECO:0000256" key="1">
    <source>
        <dbReference type="SAM" id="MobiDB-lite"/>
    </source>
</evidence>
<proteinExistence type="predicted"/>
<evidence type="ECO:0000259" key="2">
    <source>
        <dbReference type="Pfam" id="PF00149"/>
    </source>
</evidence>
<dbReference type="Gene3D" id="3.60.21.10">
    <property type="match status" value="1"/>
</dbReference>
<dbReference type="InterPro" id="IPR029052">
    <property type="entry name" value="Metallo-depent_PP-like"/>
</dbReference>
<dbReference type="InterPro" id="IPR004843">
    <property type="entry name" value="Calcineurin-like_PHP"/>
</dbReference>
<organism evidence="3 4">
    <name type="scientific">Polyrhizophydium stewartii</name>
    <dbReference type="NCBI Taxonomy" id="2732419"/>
    <lineage>
        <taxon>Eukaryota</taxon>
        <taxon>Fungi</taxon>
        <taxon>Fungi incertae sedis</taxon>
        <taxon>Chytridiomycota</taxon>
        <taxon>Chytridiomycota incertae sedis</taxon>
        <taxon>Chytridiomycetes</taxon>
        <taxon>Rhizophydiales</taxon>
        <taxon>Rhizophydiales incertae sedis</taxon>
        <taxon>Polyrhizophydium</taxon>
    </lineage>
</organism>
<sequence>MARLIVLAAVAAGAALVLVVVLWPSLLAGTPLETLAVAKTRAAVEVPTAAPPAATKEAEAPATAAATTAAAQEPSKAEASPATAEPAKERRIVAVGDLHGDMAQARRTLLMAGIIDKEGNWAAGENIFVQTGDIVDRGPDTIELYTMMMRLAKQAAEHGGEVVQLLGNHEVMNMADDLRYVVPGDFESFGGADKRREAFDKDGWLGRYLRTLRITANINGTVFFHGGANPRWARLGVEGMNAAARAGLAGRTAEEIWGVALFGGDGPLWYRGYATDGEAAACGRLDAALAALGAQRMVVGHTPQAGGRVLRRCAGRFFVIDVGIARVYGGHSAALEIVGARVSALYPGRPPVRLA</sequence>
<evidence type="ECO:0000313" key="4">
    <source>
        <dbReference type="Proteomes" id="UP001527925"/>
    </source>
</evidence>
<dbReference type="SUPFAM" id="SSF56300">
    <property type="entry name" value="Metallo-dependent phosphatases"/>
    <property type="match status" value="1"/>
</dbReference>
<protein>
    <recommendedName>
        <fullName evidence="2">Calcineurin-like phosphoesterase domain-containing protein</fullName>
    </recommendedName>
</protein>
<name>A0ABR4NFJ4_9FUNG</name>
<dbReference type="Proteomes" id="UP001527925">
    <property type="component" value="Unassembled WGS sequence"/>
</dbReference>
<evidence type="ECO:0000313" key="3">
    <source>
        <dbReference type="EMBL" id="KAL2918295.1"/>
    </source>
</evidence>
<feature type="region of interest" description="Disordered" evidence="1">
    <location>
        <begin position="49"/>
        <end position="88"/>
    </location>
</feature>
<dbReference type="EMBL" id="JADGIZ020000007">
    <property type="protein sequence ID" value="KAL2918295.1"/>
    <property type="molecule type" value="Genomic_DNA"/>
</dbReference>
<keyword evidence="4" id="KW-1185">Reference proteome</keyword>
<dbReference type="PANTHER" id="PTHR46546">
    <property type="entry name" value="SHEWANELLA-LIKE PROTEIN PHOSPHATASE 1"/>
    <property type="match status" value="1"/>
</dbReference>
<feature type="compositionally biased region" description="Low complexity" evidence="1">
    <location>
        <begin position="49"/>
        <end position="74"/>
    </location>
</feature>
<dbReference type="PANTHER" id="PTHR46546:SF4">
    <property type="entry name" value="SHEWANELLA-LIKE PROTEIN PHOSPHATASE 1"/>
    <property type="match status" value="1"/>
</dbReference>
<reference evidence="3 4" key="1">
    <citation type="submission" date="2023-09" db="EMBL/GenBank/DDBJ databases">
        <title>Pangenome analysis of Batrachochytrium dendrobatidis and related Chytrids.</title>
        <authorList>
            <person name="Yacoub M.N."/>
            <person name="Stajich J.E."/>
            <person name="James T.Y."/>
        </authorList>
    </citation>
    <scope>NUCLEOTIDE SEQUENCE [LARGE SCALE GENOMIC DNA]</scope>
    <source>
        <strain evidence="3 4">JEL0888</strain>
    </source>
</reference>
<accession>A0ABR4NFJ4</accession>
<gene>
    <name evidence="3" type="ORF">HK105_202222</name>
</gene>
<feature type="domain" description="Calcineurin-like phosphoesterase" evidence="2">
    <location>
        <begin position="91"/>
        <end position="303"/>
    </location>
</feature>
<comment type="caution">
    <text evidence="3">The sequence shown here is derived from an EMBL/GenBank/DDBJ whole genome shotgun (WGS) entry which is preliminary data.</text>
</comment>